<name>A0ABW6PWV4_9NOCA</name>
<sequence length="51" mass="5024">MIEPRTFAESLDAAAAADDTGATFGAVLGAGLAGLAAVVEADAEEETRDGE</sequence>
<organism evidence="1 2">
    <name type="scientific">Nocardia thailandica</name>
    <dbReference type="NCBI Taxonomy" id="257275"/>
    <lineage>
        <taxon>Bacteria</taxon>
        <taxon>Bacillati</taxon>
        <taxon>Actinomycetota</taxon>
        <taxon>Actinomycetes</taxon>
        <taxon>Mycobacteriales</taxon>
        <taxon>Nocardiaceae</taxon>
        <taxon>Nocardia</taxon>
    </lineage>
</organism>
<proteinExistence type="predicted"/>
<gene>
    <name evidence="1" type="ORF">ACFYTF_29205</name>
</gene>
<keyword evidence="2" id="KW-1185">Reference proteome</keyword>
<accession>A0ABW6PWV4</accession>
<evidence type="ECO:0000313" key="1">
    <source>
        <dbReference type="EMBL" id="MFF0546922.1"/>
    </source>
</evidence>
<protein>
    <submittedName>
        <fullName evidence="1">Uncharacterized protein</fullName>
    </submittedName>
</protein>
<comment type="caution">
    <text evidence="1">The sequence shown here is derived from an EMBL/GenBank/DDBJ whole genome shotgun (WGS) entry which is preliminary data.</text>
</comment>
<dbReference type="Proteomes" id="UP001601444">
    <property type="component" value="Unassembled WGS sequence"/>
</dbReference>
<reference evidence="1 2" key="1">
    <citation type="submission" date="2024-10" db="EMBL/GenBank/DDBJ databases">
        <title>The Natural Products Discovery Center: Release of the First 8490 Sequenced Strains for Exploring Actinobacteria Biosynthetic Diversity.</title>
        <authorList>
            <person name="Kalkreuter E."/>
            <person name="Kautsar S.A."/>
            <person name="Yang D."/>
            <person name="Bader C.D."/>
            <person name="Teijaro C.N."/>
            <person name="Fluegel L."/>
            <person name="Davis C.M."/>
            <person name="Simpson J.R."/>
            <person name="Lauterbach L."/>
            <person name="Steele A.D."/>
            <person name="Gui C."/>
            <person name="Meng S."/>
            <person name="Li G."/>
            <person name="Viehrig K."/>
            <person name="Ye F."/>
            <person name="Su P."/>
            <person name="Kiefer A.F."/>
            <person name="Nichols A."/>
            <person name="Cepeda A.J."/>
            <person name="Yan W."/>
            <person name="Fan B."/>
            <person name="Jiang Y."/>
            <person name="Adhikari A."/>
            <person name="Zheng C.-J."/>
            <person name="Schuster L."/>
            <person name="Cowan T.M."/>
            <person name="Smanski M.J."/>
            <person name="Chevrette M.G."/>
            <person name="De Carvalho L.P.S."/>
            <person name="Shen B."/>
        </authorList>
    </citation>
    <scope>NUCLEOTIDE SEQUENCE [LARGE SCALE GENOMIC DNA]</scope>
    <source>
        <strain evidence="1 2">NPDC004045</strain>
    </source>
</reference>
<dbReference type="RefSeq" id="WP_387703106.1">
    <property type="nucleotide sequence ID" value="NZ_JBIAMX010000029.1"/>
</dbReference>
<evidence type="ECO:0000313" key="2">
    <source>
        <dbReference type="Proteomes" id="UP001601444"/>
    </source>
</evidence>
<dbReference type="EMBL" id="JBIAMX010000029">
    <property type="protein sequence ID" value="MFF0546922.1"/>
    <property type="molecule type" value="Genomic_DNA"/>
</dbReference>